<dbReference type="GO" id="GO:0031405">
    <property type="term" value="F:lipoic acid binding"/>
    <property type="evidence" value="ECO:0007669"/>
    <property type="project" value="TreeGrafter"/>
</dbReference>
<evidence type="ECO:0000259" key="4">
    <source>
        <dbReference type="Pfam" id="PF00198"/>
    </source>
</evidence>
<evidence type="ECO:0000256" key="2">
    <source>
        <dbReference type="ARBA" id="ARBA00022679"/>
    </source>
</evidence>
<dbReference type="InParanoid" id="D9Q1S0"/>
<gene>
    <name evidence="5" type="ordered locus">ASAC_0852</name>
</gene>
<feature type="domain" description="2-oxoacid dehydrogenase acyltransferase catalytic" evidence="4">
    <location>
        <begin position="13"/>
        <end position="220"/>
    </location>
</feature>
<dbReference type="InterPro" id="IPR001078">
    <property type="entry name" value="2-oxoacid_DH_actylTfrase"/>
</dbReference>
<dbReference type="RefSeq" id="WP_013266770.1">
    <property type="nucleotide sequence ID" value="NC_014374.1"/>
</dbReference>
<dbReference type="InterPro" id="IPR023213">
    <property type="entry name" value="CAT-like_dom_sf"/>
</dbReference>
<evidence type="ECO:0000256" key="3">
    <source>
        <dbReference type="ARBA" id="ARBA00023315"/>
    </source>
</evidence>
<dbReference type="AlphaFoldDB" id="D9Q1S0"/>
<dbReference type="GeneID" id="9499087"/>
<keyword evidence="3 5" id="KW-0012">Acyltransferase</keyword>
<dbReference type="InterPro" id="IPR050743">
    <property type="entry name" value="2-oxoacid_DH_E2_comp"/>
</dbReference>
<evidence type="ECO:0000256" key="1">
    <source>
        <dbReference type="ARBA" id="ARBA00001938"/>
    </source>
</evidence>
<dbReference type="EC" id="2.3.1.12" evidence="5"/>
<dbReference type="Gene3D" id="3.30.559.10">
    <property type="entry name" value="Chloramphenicol acetyltransferase-like domain"/>
    <property type="match status" value="1"/>
</dbReference>
<dbReference type="PANTHER" id="PTHR43178:SF5">
    <property type="entry name" value="LIPOAMIDE ACYLTRANSFERASE COMPONENT OF BRANCHED-CHAIN ALPHA-KETO ACID DEHYDROGENASE COMPLEX, MITOCHONDRIAL"/>
    <property type="match status" value="1"/>
</dbReference>
<evidence type="ECO:0000313" key="6">
    <source>
        <dbReference type="Proteomes" id="UP000000346"/>
    </source>
</evidence>
<dbReference type="EMBL" id="CP001742">
    <property type="protein sequence ID" value="ADL19258.1"/>
    <property type="molecule type" value="Genomic_DNA"/>
</dbReference>
<sequence>MPTQRRLAGAEEFFAASMTLREAGPRLSLMRLMSFDGMIKAREELSRKAPLQRLTPTVILLKVMGALLSRPQYNELNSRVDQDTVITYESVNVALPIYRERGRTTVIVVEDVNRKTVEELSSEVRSAKEGTDYSKATFLLVNLGVMGIDAITGISLPGIASSVAIGRIRKGPVYDEARDRTVTANIAWVTLTVDPRVVGPDVTGSFLADLASVLANKDLVLQLLS</sequence>
<dbReference type="OrthoDB" id="374645at2157"/>
<keyword evidence="2 5" id="KW-0808">Transferase</keyword>
<dbReference type="SUPFAM" id="SSF52777">
    <property type="entry name" value="CoA-dependent acyltransferases"/>
    <property type="match status" value="1"/>
</dbReference>
<reference evidence="5 6" key="1">
    <citation type="journal article" date="2010" name="Appl. Environ. Microbiol.">
        <title>The genome sequence of the crenarchaeon Acidilobus saccharovorans supports a new order, Acidilobales, and suggests an important ecological role in terrestrial acidic hot springs.</title>
        <authorList>
            <person name="Mardanov A.V."/>
            <person name="Svetlitchnyi V.A."/>
            <person name="Beletsky A.V."/>
            <person name="Prokofeva M.I."/>
            <person name="Bonch-Osmolovskaya E.A."/>
            <person name="Ravin N.V."/>
            <person name="Skryabin K.G."/>
        </authorList>
    </citation>
    <scope>NUCLEOTIDE SEQUENCE [LARGE SCALE GENOMIC DNA]</scope>
    <source>
        <strain evidence="6">DSM 16705 / JCM 18335 / VKM B-2471 / 345-15</strain>
    </source>
</reference>
<protein>
    <submittedName>
        <fullName evidence="5">Pyruvate dehydrogenase E2 (Dihydrolipoamide acetyltransferase)</fullName>
        <ecNumber evidence="5">2.3.1.12</ecNumber>
    </submittedName>
</protein>
<dbReference type="GO" id="GO:0004742">
    <property type="term" value="F:dihydrolipoyllysine-residue acetyltransferase activity"/>
    <property type="evidence" value="ECO:0007669"/>
    <property type="project" value="UniProtKB-EC"/>
</dbReference>
<evidence type="ECO:0000313" key="5">
    <source>
        <dbReference type="EMBL" id="ADL19258.1"/>
    </source>
</evidence>
<organism evidence="5 6">
    <name type="scientific">Acidilobus saccharovorans (strain DSM 16705 / JCM 18335 / VKM B-2471 / 345-15)</name>
    <dbReference type="NCBI Taxonomy" id="666510"/>
    <lineage>
        <taxon>Archaea</taxon>
        <taxon>Thermoproteota</taxon>
        <taxon>Thermoprotei</taxon>
        <taxon>Acidilobales</taxon>
        <taxon>Acidilobaceae</taxon>
        <taxon>Acidilobus</taxon>
    </lineage>
</organism>
<name>D9Q1S0_ACIS3</name>
<keyword evidence="5" id="KW-0670">Pyruvate</keyword>
<dbReference type="GO" id="GO:0005737">
    <property type="term" value="C:cytoplasm"/>
    <property type="evidence" value="ECO:0007669"/>
    <property type="project" value="TreeGrafter"/>
</dbReference>
<comment type="cofactor">
    <cofactor evidence="1">
        <name>(R)-lipoate</name>
        <dbReference type="ChEBI" id="CHEBI:83088"/>
    </cofactor>
</comment>
<dbReference type="HOGENOM" id="CLU_1227609_0_0_2"/>
<dbReference type="Proteomes" id="UP000000346">
    <property type="component" value="Chromosome"/>
</dbReference>
<keyword evidence="6" id="KW-1185">Reference proteome</keyword>
<accession>D9Q1S0</accession>
<dbReference type="eggNOG" id="arCOG01706">
    <property type="taxonomic scope" value="Archaea"/>
</dbReference>
<dbReference type="PANTHER" id="PTHR43178">
    <property type="entry name" value="DIHYDROLIPOAMIDE ACETYLTRANSFERASE COMPONENT OF PYRUVATE DEHYDROGENASE COMPLEX"/>
    <property type="match status" value="1"/>
</dbReference>
<dbReference type="FunCoup" id="D9Q1S0">
    <property type="interactions" value="76"/>
</dbReference>
<proteinExistence type="predicted"/>
<dbReference type="Pfam" id="PF00198">
    <property type="entry name" value="2-oxoacid_dh"/>
    <property type="match status" value="1"/>
</dbReference>
<dbReference type="STRING" id="666510.ASAC_0852"/>
<dbReference type="KEGG" id="asc:ASAC_0852"/>